<keyword evidence="1 5" id="KW-0436">Ligase</keyword>
<reference evidence="7 8" key="1">
    <citation type="submission" date="2009-02" db="EMBL/GenBank/DDBJ databases">
        <title>Sequencing of the draft genome and assembly of Dethiobacter alkaliphilus AHT 1.</title>
        <authorList>
            <consortium name="US DOE Joint Genome Institute (JGI-PGF)"/>
            <person name="Lucas S."/>
            <person name="Copeland A."/>
            <person name="Lapidus A."/>
            <person name="Glavina del Rio T."/>
            <person name="Dalin E."/>
            <person name="Tice H."/>
            <person name="Bruce D."/>
            <person name="Goodwin L."/>
            <person name="Pitluck S."/>
            <person name="Larimer F."/>
            <person name="Land M.L."/>
            <person name="Hauser L."/>
            <person name="Muyzer G."/>
        </authorList>
    </citation>
    <scope>NUCLEOTIDE SEQUENCE [LARGE SCALE GENOMIC DNA]</scope>
    <source>
        <strain evidence="7 8">AHT 1</strain>
    </source>
</reference>
<keyword evidence="4 5" id="KW-0092">Biotin</keyword>
<dbReference type="GO" id="GO:0003677">
    <property type="term" value="F:DNA binding"/>
    <property type="evidence" value="ECO:0007669"/>
    <property type="project" value="UniProtKB-UniRule"/>
</dbReference>
<dbReference type="InterPro" id="IPR004408">
    <property type="entry name" value="Biotin_CoA_COase_ligase"/>
</dbReference>
<dbReference type="SUPFAM" id="SSF55681">
    <property type="entry name" value="Class II aaRS and biotin synthetases"/>
    <property type="match status" value="1"/>
</dbReference>
<organism evidence="7 8">
    <name type="scientific">Dethiobacter alkaliphilus AHT 1</name>
    <dbReference type="NCBI Taxonomy" id="555088"/>
    <lineage>
        <taxon>Bacteria</taxon>
        <taxon>Bacillati</taxon>
        <taxon>Bacillota</taxon>
        <taxon>Dethiobacteria</taxon>
        <taxon>Dethiobacterales</taxon>
        <taxon>Dethiobacteraceae</taxon>
        <taxon>Dethiobacter</taxon>
    </lineage>
</organism>
<sequence>MKETLLAILKEHSGAYVSGEELSNRMQVSRTAVWKHIGGLREEGYEIESAPRLGYRLVAVPDLLLPLEIQDGLKTAVMGKKVYHYREVDSTNRAARELARAGEAEGTVVLAEAQSAGRGRLGRAWNSPCGGIWLSLILRPKLPPYKAQLLTLMAAVAATEATAAVSAVTPGIKWPNDLMINGKKLAGILTEVSAEMEQLNYIVLGLGINANIPADWFAGELEQIATSIMAQSGEAVSRVAWVQAFLRNMEQEYMQAEQIGFEDVLKRWRRYSVTLGKGVDVQLADHRESGTAVDIDEQGALLVRTESGVKTFWAGDVSLRPDDGK</sequence>
<dbReference type="Pfam" id="PF02237">
    <property type="entry name" value="BPL_C"/>
    <property type="match status" value="1"/>
</dbReference>
<dbReference type="InterPro" id="IPR036390">
    <property type="entry name" value="WH_DNA-bd_sf"/>
</dbReference>
<feature type="DNA-binding region" description="H-T-H motif" evidence="5">
    <location>
        <begin position="19"/>
        <end position="38"/>
    </location>
</feature>
<comment type="similarity">
    <text evidence="5">Belongs to the biotin--protein ligase family.</text>
</comment>
<keyword evidence="5" id="KW-0804">Transcription</keyword>
<dbReference type="InterPro" id="IPR045864">
    <property type="entry name" value="aa-tRNA-synth_II/BPL/LPL"/>
</dbReference>
<dbReference type="RefSeq" id="WP_008517917.1">
    <property type="nucleotide sequence ID" value="NZ_ACJM01000014.1"/>
</dbReference>
<dbReference type="InterPro" id="IPR003142">
    <property type="entry name" value="BPL_C"/>
</dbReference>
<dbReference type="eggNOG" id="COG0340">
    <property type="taxonomic scope" value="Bacteria"/>
</dbReference>
<dbReference type="PANTHER" id="PTHR12835:SF5">
    <property type="entry name" value="BIOTIN--PROTEIN LIGASE"/>
    <property type="match status" value="1"/>
</dbReference>
<dbReference type="GO" id="GO:0005737">
    <property type="term" value="C:cytoplasm"/>
    <property type="evidence" value="ECO:0007669"/>
    <property type="project" value="TreeGrafter"/>
</dbReference>
<dbReference type="Proteomes" id="UP000006443">
    <property type="component" value="Unassembled WGS sequence"/>
</dbReference>
<keyword evidence="8" id="KW-1185">Reference proteome</keyword>
<comment type="function">
    <text evidence="5">Acts both as a biotin--[acetyl-CoA-carboxylase] ligase and a repressor.</text>
</comment>
<evidence type="ECO:0000256" key="4">
    <source>
        <dbReference type="ARBA" id="ARBA00023267"/>
    </source>
</evidence>
<dbReference type="CDD" id="cd00090">
    <property type="entry name" value="HTH_ARSR"/>
    <property type="match status" value="1"/>
</dbReference>
<dbReference type="NCBIfam" id="TIGR00121">
    <property type="entry name" value="birA_ligase"/>
    <property type="match status" value="1"/>
</dbReference>
<proteinExistence type="inferred from homology"/>
<evidence type="ECO:0000256" key="2">
    <source>
        <dbReference type="ARBA" id="ARBA00022741"/>
    </source>
</evidence>
<feature type="binding site" evidence="5">
    <location>
        <position position="184"/>
    </location>
    <ligand>
        <name>biotin</name>
        <dbReference type="ChEBI" id="CHEBI:57586"/>
    </ligand>
</feature>
<dbReference type="PANTHER" id="PTHR12835">
    <property type="entry name" value="BIOTIN PROTEIN LIGASE"/>
    <property type="match status" value="1"/>
</dbReference>
<dbReference type="AlphaFoldDB" id="C0GJ23"/>
<dbReference type="CDD" id="cd16442">
    <property type="entry name" value="BPL"/>
    <property type="match status" value="1"/>
</dbReference>
<evidence type="ECO:0000256" key="1">
    <source>
        <dbReference type="ARBA" id="ARBA00022598"/>
    </source>
</evidence>
<keyword evidence="5" id="KW-0805">Transcription regulation</keyword>
<dbReference type="GO" id="GO:0016740">
    <property type="term" value="F:transferase activity"/>
    <property type="evidence" value="ECO:0007669"/>
    <property type="project" value="UniProtKB-ARBA"/>
</dbReference>
<dbReference type="Gene3D" id="2.30.30.100">
    <property type="match status" value="1"/>
</dbReference>
<dbReference type="EMBL" id="ACJM01000014">
    <property type="protein sequence ID" value="EEG76656.1"/>
    <property type="molecule type" value="Genomic_DNA"/>
</dbReference>
<feature type="binding site" evidence="5">
    <location>
        <begin position="118"/>
        <end position="120"/>
    </location>
    <ligand>
        <name>biotin</name>
        <dbReference type="ChEBI" id="CHEBI:57586"/>
    </ligand>
</feature>
<dbReference type="GO" id="GO:0006355">
    <property type="term" value="P:regulation of DNA-templated transcription"/>
    <property type="evidence" value="ECO:0007669"/>
    <property type="project" value="UniProtKB-UniRule"/>
</dbReference>
<dbReference type="OrthoDB" id="9807064at2"/>
<dbReference type="HAMAP" id="MF_00978">
    <property type="entry name" value="Bifunct_BirA"/>
    <property type="match status" value="1"/>
</dbReference>
<dbReference type="InterPro" id="IPR036388">
    <property type="entry name" value="WH-like_DNA-bd_sf"/>
</dbReference>
<gene>
    <name evidence="5" type="primary">birA</name>
    <name evidence="7" type="ORF">DealDRAFT_2482</name>
</gene>
<name>C0GJ23_DETAL</name>
<evidence type="ECO:0000256" key="5">
    <source>
        <dbReference type="HAMAP-Rule" id="MF_00978"/>
    </source>
</evidence>
<evidence type="ECO:0000313" key="8">
    <source>
        <dbReference type="Proteomes" id="UP000006443"/>
    </source>
</evidence>
<dbReference type="Gene3D" id="1.10.10.10">
    <property type="entry name" value="Winged helix-like DNA-binding domain superfamily/Winged helix DNA-binding domain"/>
    <property type="match status" value="1"/>
</dbReference>
<dbReference type="InterPro" id="IPR008988">
    <property type="entry name" value="Transcriptional_repressor_C"/>
</dbReference>
<dbReference type="InterPro" id="IPR013196">
    <property type="entry name" value="HTH_11"/>
</dbReference>
<dbReference type="Gene3D" id="3.30.930.10">
    <property type="entry name" value="Bira Bifunctional Protein, Domain 2"/>
    <property type="match status" value="1"/>
</dbReference>
<feature type="binding site" evidence="5">
    <location>
        <position position="114"/>
    </location>
    <ligand>
        <name>biotin</name>
        <dbReference type="ChEBI" id="CHEBI:57586"/>
    </ligand>
</feature>
<dbReference type="PROSITE" id="PS51733">
    <property type="entry name" value="BPL_LPL_CATALYTIC"/>
    <property type="match status" value="1"/>
</dbReference>
<dbReference type="EC" id="6.3.4.15" evidence="5"/>
<dbReference type="GO" id="GO:0004077">
    <property type="term" value="F:biotin--[biotin carboxyl-carrier protein] ligase activity"/>
    <property type="evidence" value="ECO:0007669"/>
    <property type="project" value="UniProtKB-UniRule"/>
</dbReference>
<keyword evidence="5" id="KW-0238">DNA-binding</keyword>
<comment type="caution">
    <text evidence="7">The sequence shown here is derived from an EMBL/GenBank/DDBJ whole genome shotgun (WGS) entry which is preliminary data.</text>
</comment>
<evidence type="ECO:0000259" key="6">
    <source>
        <dbReference type="PROSITE" id="PS51733"/>
    </source>
</evidence>
<feature type="binding site" evidence="5">
    <location>
        <begin position="90"/>
        <end position="92"/>
    </location>
    <ligand>
        <name>biotin</name>
        <dbReference type="ChEBI" id="CHEBI:57586"/>
    </ligand>
</feature>
<comment type="catalytic activity">
    <reaction evidence="5">
        <text>biotin + L-lysyl-[protein] + ATP = N(6)-biotinyl-L-lysyl-[protein] + AMP + diphosphate + H(+)</text>
        <dbReference type="Rhea" id="RHEA:11756"/>
        <dbReference type="Rhea" id="RHEA-COMP:9752"/>
        <dbReference type="Rhea" id="RHEA-COMP:10505"/>
        <dbReference type="ChEBI" id="CHEBI:15378"/>
        <dbReference type="ChEBI" id="CHEBI:29969"/>
        <dbReference type="ChEBI" id="CHEBI:30616"/>
        <dbReference type="ChEBI" id="CHEBI:33019"/>
        <dbReference type="ChEBI" id="CHEBI:57586"/>
        <dbReference type="ChEBI" id="CHEBI:83144"/>
        <dbReference type="ChEBI" id="CHEBI:456215"/>
        <dbReference type="EC" id="6.3.4.15"/>
    </reaction>
</comment>
<dbReference type="GO" id="GO:0005524">
    <property type="term" value="F:ATP binding"/>
    <property type="evidence" value="ECO:0007669"/>
    <property type="project" value="UniProtKB-UniRule"/>
</dbReference>
<dbReference type="InterPro" id="IPR030855">
    <property type="entry name" value="Bifunct_BirA"/>
</dbReference>
<dbReference type="Pfam" id="PF03099">
    <property type="entry name" value="BPL_LplA_LipB"/>
    <property type="match status" value="1"/>
</dbReference>
<keyword evidence="2 5" id="KW-0547">Nucleotide-binding</keyword>
<dbReference type="GO" id="GO:0009249">
    <property type="term" value="P:protein lipoylation"/>
    <property type="evidence" value="ECO:0007669"/>
    <property type="project" value="UniProtKB-ARBA"/>
</dbReference>
<dbReference type="InterPro" id="IPR004143">
    <property type="entry name" value="BPL_LPL_catalytic"/>
</dbReference>
<feature type="domain" description="BPL/LPL catalytic" evidence="6">
    <location>
        <begin position="67"/>
        <end position="257"/>
    </location>
</feature>
<dbReference type="SUPFAM" id="SSF50037">
    <property type="entry name" value="C-terminal domain of transcriptional repressors"/>
    <property type="match status" value="1"/>
</dbReference>
<accession>C0GJ23</accession>
<protein>
    <recommendedName>
        <fullName evidence="5">Bifunctional ligase/repressor BirA</fullName>
    </recommendedName>
    <alternativeName>
        <fullName evidence="5">Biotin--[acetyl-CoA-carboxylase] ligase</fullName>
        <ecNumber evidence="5">6.3.4.15</ecNumber>
    </alternativeName>
    <alternativeName>
        <fullName evidence="5">Biotin--protein ligase</fullName>
    </alternativeName>
    <alternativeName>
        <fullName evidence="5">Biotin-[acetyl-CoA carboxylase] synthetase</fullName>
    </alternativeName>
</protein>
<evidence type="ECO:0000313" key="7">
    <source>
        <dbReference type="EMBL" id="EEG76656.1"/>
    </source>
</evidence>
<dbReference type="STRING" id="555088.DealDRAFT_2482"/>
<keyword evidence="5" id="KW-0678">Repressor</keyword>
<dbReference type="Pfam" id="PF08279">
    <property type="entry name" value="HTH_11"/>
    <property type="match status" value="1"/>
</dbReference>
<dbReference type="InterPro" id="IPR011991">
    <property type="entry name" value="ArsR-like_HTH"/>
</dbReference>
<dbReference type="SUPFAM" id="SSF46785">
    <property type="entry name" value="Winged helix' DNA-binding domain"/>
    <property type="match status" value="1"/>
</dbReference>
<evidence type="ECO:0000256" key="3">
    <source>
        <dbReference type="ARBA" id="ARBA00022840"/>
    </source>
</evidence>
<keyword evidence="3 5" id="KW-0067">ATP-binding</keyword>